<reference evidence="2 3" key="1">
    <citation type="journal article" date="2013" name="Stand. Genomic Sci.">
        <title>Genomic Encyclopedia of Type Strains, Phase I: The one thousand microbial genomes (KMG-I) project.</title>
        <authorList>
            <person name="Kyrpides N.C."/>
            <person name="Woyke T."/>
            <person name="Eisen J.A."/>
            <person name="Garrity G."/>
            <person name="Lilburn T.G."/>
            <person name="Beck B.J."/>
            <person name="Whitman W.B."/>
            <person name="Hugenholtz P."/>
            <person name="Klenk H.P."/>
        </authorList>
    </citation>
    <scope>NUCLEOTIDE SEQUENCE [LARGE SCALE GENOMIC DNA]</scope>
    <source>
        <strain evidence="2 3">DSM 13484</strain>
    </source>
</reference>
<evidence type="ECO:0008006" key="4">
    <source>
        <dbReference type="Google" id="ProtNLM"/>
    </source>
</evidence>
<evidence type="ECO:0000313" key="3">
    <source>
        <dbReference type="Proteomes" id="UP000316778"/>
    </source>
</evidence>
<dbReference type="PROSITE" id="PS51257">
    <property type="entry name" value="PROKAR_LIPOPROTEIN"/>
    <property type="match status" value="1"/>
</dbReference>
<protein>
    <recommendedName>
        <fullName evidence="4">NlpE-like protein</fullName>
    </recommendedName>
</protein>
<keyword evidence="1" id="KW-0732">Signal</keyword>
<gene>
    <name evidence="2" type="ORF">LX66_4569</name>
</gene>
<dbReference type="EMBL" id="VLLG01000005">
    <property type="protein sequence ID" value="TWI84206.1"/>
    <property type="molecule type" value="Genomic_DNA"/>
</dbReference>
<organism evidence="2 3">
    <name type="scientific">Chitinophaga japonensis</name>
    <name type="common">Flexibacter japonensis</name>
    <dbReference type="NCBI Taxonomy" id="104662"/>
    <lineage>
        <taxon>Bacteria</taxon>
        <taxon>Pseudomonadati</taxon>
        <taxon>Bacteroidota</taxon>
        <taxon>Chitinophagia</taxon>
        <taxon>Chitinophagales</taxon>
        <taxon>Chitinophagaceae</taxon>
        <taxon>Chitinophaga</taxon>
    </lineage>
</organism>
<proteinExistence type="predicted"/>
<accession>A0A562STX6</accession>
<evidence type="ECO:0000313" key="2">
    <source>
        <dbReference type="EMBL" id="TWI84206.1"/>
    </source>
</evidence>
<keyword evidence="3" id="KW-1185">Reference proteome</keyword>
<dbReference type="Proteomes" id="UP000316778">
    <property type="component" value="Unassembled WGS sequence"/>
</dbReference>
<dbReference type="RefSeq" id="WP_145717746.1">
    <property type="nucleotide sequence ID" value="NZ_BAAAFY010000002.1"/>
</dbReference>
<comment type="caution">
    <text evidence="2">The sequence shown here is derived from an EMBL/GenBank/DDBJ whole genome shotgun (WGS) entry which is preliminary data.</text>
</comment>
<feature type="chain" id="PRO_5022045931" description="NlpE-like protein" evidence="1">
    <location>
        <begin position="29"/>
        <end position="155"/>
    </location>
</feature>
<feature type="signal peptide" evidence="1">
    <location>
        <begin position="1"/>
        <end position="28"/>
    </location>
</feature>
<dbReference type="AlphaFoldDB" id="A0A562STX6"/>
<name>A0A562STX6_CHIJA</name>
<evidence type="ECO:0000256" key="1">
    <source>
        <dbReference type="SAM" id="SignalP"/>
    </source>
</evidence>
<sequence length="155" mass="17645">MYKLKWSCKYIVYPILLWLLSACSQQHAGLMKALHLLDTDLLSTGYYVIIPNQGCEGCISAAEDFVKRHCTSSPHVKYIFTRTQSLKLLQIKLGRDILHSSRVLVDSANIIRYPDRDKDIYPMIVTVKDGRITDIAYQRPEEDGLGVVLRGESNN</sequence>
<dbReference type="OrthoDB" id="826030at2"/>